<comment type="similarity">
    <text evidence="1">Belongs to the short-chain dehydrogenases/reductases (SDR) family.</text>
</comment>
<dbReference type="GO" id="GO:0016491">
    <property type="term" value="F:oxidoreductase activity"/>
    <property type="evidence" value="ECO:0007669"/>
    <property type="project" value="UniProtKB-KW"/>
</dbReference>
<gene>
    <name evidence="4" type="ORF">CVT25_009304</name>
</gene>
<keyword evidence="2" id="KW-0521">NADP</keyword>
<dbReference type="InterPro" id="IPR002347">
    <property type="entry name" value="SDR_fam"/>
</dbReference>
<dbReference type="Gene3D" id="3.40.50.720">
    <property type="entry name" value="NAD(P)-binding Rossmann-like Domain"/>
    <property type="match status" value="1"/>
</dbReference>
<dbReference type="InterPro" id="IPR036291">
    <property type="entry name" value="NAD(P)-bd_dom_sf"/>
</dbReference>
<dbReference type="InterPro" id="IPR051468">
    <property type="entry name" value="Fungal_SecMetab_SDRs"/>
</dbReference>
<evidence type="ECO:0000256" key="1">
    <source>
        <dbReference type="ARBA" id="ARBA00006484"/>
    </source>
</evidence>
<reference evidence="4 5" key="1">
    <citation type="journal article" date="2018" name="Evol. Lett.">
        <title>Horizontal gene cluster transfer increased hallucinogenic mushroom diversity.</title>
        <authorList>
            <person name="Reynolds H.T."/>
            <person name="Vijayakumar V."/>
            <person name="Gluck-Thaler E."/>
            <person name="Korotkin H.B."/>
            <person name="Matheny P.B."/>
            <person name="Slot J.C."/>
        </authorList>
    </citation>
    <scope>NUCLEOTIDE SEQUENCE [LARGE SCALE GENOMIC DNA]</scope>
    <source>
        <strain evidence="4 5">2631</strain>
    </source>
</reference>
<evidence type="ECO:0000256" key="2">
    <source>
        <dbReference type="ARBA" id="ARBA00022857"/>
    </source>
</evidence>
<accession>A0A409XDH3</accession>
<evidence type="ECO:0000256" key="3">
    <source>
        <dbReference type="ARBA" id="ARBA00023002"/>
    </source>
</evidence>
<proteinExistence type="inferred from homology"/>
<dbReference type="AlphaFoldDB" id="A0A409XDH3"/>
<dbReference type="EMBL" id="NHYD01002009">
    <property type="protein sequence ID" value="PPQ88829.1"/>
    <property type="molecule type" value="Genomic_DNA"/>
</dbReference>
<protein>
    <recommendedName>
        <fullName evidence="6">Ketoreductase (KR) domain-containing protein</fullName>
    </recommendedName>
</protein>
<keyword evidence="5" id="KW-1185">Reference proteome</keyword>
<dbReference type="SUPFAM" id="SSF51735">
    <property type="entry name" value="NAD(P)-binding Rossmann-fold domains"/>
    <property type="match status" value="1"/>
</dbReference>
<dbReference type="Pfam" id="PF00106">
    <property type="entry name" value="adh_short"/>
    <property type="match status" value="1"/>
</dbReference>
<organism evidence="4 5">
    <name type="scientific">Psilocybe cyanescens</name>
    <dbReference type="NCBI Taxonomy" id="93625"/>
    <lineage>
        <taxon>Eukaryota</taxon>
        <taxon>Fungi</taxon>
        <taxon>Dikarya</taxon>
        <taxon>Basidiomycota</taxon>
        <taxon>Agaricomycotina</taxon>
        <taxon>Agaricomycetes</taxon>
        <taxon>Agaricomycetidae</taxon>
        <taxon>Agaricales</taxon>
        <taxon>Agaricineae</taxon>
        <taxon>Strophariaceae</taxon>
        <taxon>Psilocybe</taxon>
    </lineage>
</organism>
<dbReference type="OrthoDB" id="9876299at2759"/>
<dbReference type="PANTHER" id="PTHR43544:SF7">
    <property type="entry name" value="NADB-LER2"/>
    <property type="match status" value="1"/>
</dbReference>
<evidence type="ECO:0000313" key="5">
    <source>
        <dbReference type="Proteomes" id="UP000283269"/>
    </source>
</evidence>
<dbReference type="GO" id="GO:0005737">
    <property type="term" value="C:cytoplasm"/>
    <property type="evidence" value="ECO:0007669"/>
    <property type="project" value="TreeGrafter"/>
</dbReference>
<dbReference type="Proteomes" id="UP000283269">
    <property type="component" value="Unassembled WGS sequence"/>
</dbReference>
<comment type="caution">
    <text evidence="4">The sequence shown here is derived from an EMBL/GenBank/DDBJ whole genome shotgun (WGS) entry which is preliminary data.</text>
</comment>
<keyword evidence="3" id="KW-0560">Oxidoreductase</keyword>
<evidence type="ECO:0000313" key="4">
    <source>
        <dbReference type="EMBL" id="PPQ88829.1"/>
    </source>
</evidence>
<dbReference type="PANTHER" id="PTHR43544">
    <property type="entry name" value="SHORT-CHAIN DEHYDROGENASE/REDUCTASE"/>
    <property type="match status" value="1"/>
</dbReference>
<sequence>MPAGFSFPTSDSDQRLYKCLSHNWYKPSPGIGLGLVIHALEKHKDAFVYAGARDSEKATALHELKDKYPGRIVIVKCVSGDVEGHALVAKEIKERHGKVDTVIANAALWSSFGTVSGVFIDDLEEHFHVNVSGPIILFQAMYDLLKKSANPRFVSMSSIGRCVGIGLVSTQVPGICYGATKAVLNGATRKIHFENDWLVAFPMSPGGVSTTALDDTCVNDPSGLFKTLVTGTEPTAAEAAIPILKVIDESTREKNGGEFMHIDGTKMPSW</sequence>
<dbReference type="InParanoid" id="A0A409XDH3"/>
<evidence type="ECO:0008006" key="6">
    <source>
        <dbReference type="Google" id="ProtNLM"/>
    </source>
</evidence>
<name>A0A409XDH3_PSICY</name>